<dbReference type="AlphaFoldDB" id="A0A2S0SGT7"/>
<evidence type="ECO:0000313" key="2">
    <source>
        <dbReference type="EMBL" id="RIW14781.1"/>
    </source>
</evidence>
<protein>
    <submittedName>
        <fullName evidence="2">Uncharacterized protein</fullName>
    </submittedName>
</protein>
<dbReference type="Proteomes" id="UP000067422">
    <property type="component" value="Chromosome 2"/>
</dbReference>
<reference evidence="2 4" key="3">
    <citation type="submission" date="2018-08" db="EMBL/GenBank/DDBJ databases">
        <title>Vibrio harveyi strains pathogenic to white snook Centropomus viridis Lockington (1877) and potential probiotic bacteria.</title>
        <authorList>
            <person name="Soto-Rodriguez S."/>
            <person name="Gomez-Gil B."/>
            <person name="Lozano-Olvera R."/>
        </authorList>
    </citation>
    <scope>NUCLEOTIDE SEQUENCE [LARGE SCALE GENOMIC DNA]</scope>
    <source>
        <strain evidence="2 4">CAIM 1508</strain>
    </source>
</reference>
<evidence type="ECO:0000313" key="1">
    <source>
        <dbReference type="EMBL" id="AUW38398.1"/>
    </source>
</evidence>
<dbReference type="EMBL" id="QOUW02000022">
    <property type="protein sequence ID" value="RIW14781.1"/>
    <property type="molecule type" value="Genomic_DNA"/>
</dbReference>
<dbReference type="Proteomes" id="UP000253437">
    <property type="component" value="Unassembled WGS sequence"/>
</dbReference>
<sequence>MASEDNANTPIALNGVVMIFPY</sequence>
<dbReference type="EMBL" id="CP014039">
    <property type="protein sequence ID" value="AUW38398.1"/>
    <property type="molecule type" value="Genomic_DNA"/>
</dbReference>
<evidence type="ECO:0000313" key="3">
    <source>
        <dbReference type="Proteomes" id="UP000067422"/>
    </source>
</evidence>
<keyword evidence="3" id="KW-1185">Reference proteome</keyword>
<accession>A0A2S0SGT7</accession>
<proteinExistence type="predicted"/>
<evidence type="ECO:0000313" key="4">
    <source>
        <dbReference type="Proteomes" id="UP000253437"/>
    </source>
</evidence>
<organism evidence="2 4">
    <name type="scientific">Vibrio harveyi</name>
    <name type="common">Beneckea harveyi</name>
    <dbReference type="NCBI Taxonomy" id="669"/>
    <lineage>
        <taxon>Bacteria</taxon>
        <taxon>Pseudomonadati</taxon>
        <taxon>Pseudomonadota</taxon>
        <taxon>Gammaproteobacteria</taxon>
        <taxon>Vibrionales</taxon>
        <taxon>Vibrionaceae</taxon>
        <taxon>Vibrio</taxon>
    </lineage>
</organism>
<name>A0A2S0SGT7_VIBHA</name>
<gene>
    <name evidence="1" type="ORF">AL538_28620</name>
    <name evidence="2" type="ORF">DS957_008730</name>
</gene>
<reference evidence="3" key="1">
    <citation type="submission" date="2015-12" db="EMBL/GenBank/DDBJ databases">
        <title>FDA dAtabase for Regulatory Grade micrObial Sequences (FDA-ARGOS): Supporting development and validation of Infectious Disease Dx tests.</title>
        <authorList>
            <person name="Hoffmann M."/>
            <person name="Allard M."/>
            <person name="Evans P."/>
            <person name="Brown E."/>
            <person name="Tallon L.J."/>
            <person name="Sadzewicz L."/>
            <person name="Sengamalay N."/>
            <person name="Ott S."/>
            <person name="Godinez A."/>
            <person name="Nagaraj S."/>
            <person name="Vyas G."/>
            <person name="Aluvathingal J."/>
            <person name="Nadendla S."/>
            <person name="Geyer C."/>
            <person name="Sichtig H."/>
        </authorList>
    </citation>
    <scope>NUCLEOTIDE SEQUENCE [LARGE SCALE GENOMIC DNA]</scope>
    <source>
        <strain evidence="3">ATCC 43516</strain>
    </source>
</reference>
<reference evidence="1" key="2">
    <citation type="submission" date="2018-01" db="EMBL/GenBank/DDBJ databases">
        <title>FDA dAtabase for Regulatory Grade micrObial Sequences (FDA-ARGOS): Supporting development and validation of Infectious Disease Dx tests.</title>
        <authorList>
            <person name="Hoffmann M."/>
            <person name="Allard M."/>
            <person name="Evans P."/>
            <person name="Brown E."/>
            <person name="Tallon L."/>
            <person name="Sadzewicz L."/>
            <person name="Sengamalay N."/>
            <person name="Ott S."/>
            <person name="Godinez A."/>
            <person name="Nagaraj S."/>
            <person name="Vyas G."/>
            <person name="Aluvathingal J."/>
            <person name="Nadendla S."/>
            <person name="Geyer C."/>
            <person name="Sichtig H."/>
        </authorList>
    </citation>
    <scope>NUCLEOTIDE SEQUENCE</scope>
    <source>
        <strain evidence="1">FDAARGOS_107</strain>
    </source>
</reference>
<dbReference type="KEGG" id="vhr:AL538_28620"/>